<dbReference type="HAMAP" id="MF_00323">
    <property type="entry name" value="Ferrochelatase"/>
    <property type="match status" value="1"/>
</dbReference>
<dbReference type="InterPro" id="IPR033644">
    <property type="entry name" value="Ferrochelatase_C"/>
</dbReference>
<sequence length="342" mass="37606">MSDIDISRSGMEPPVDHPPILKPRIGVLLINLGTPAAPTTKAVRDYLGEFLSDKRVVEIPAIVWQPLLRGVILNTRPQKSAAAYAEVWTDQGSPLAVYSKRQSEALKGRLGDAVLVDYAMRYGQPSIESRLTAMKEAGCDRILLAPLYPQYSGATTGTANDKAFEVLQAMRWQPAIRTLPPYHDDPAHIDALKRNIEHAVASLDFVPDKIVTSFHGMPLRTLHLGDPYHCQCRKTARLLSEAMGQELVVSFQSRFGRAKWLEPATDDTLEALGKAGVKKIAVVAPGFSVDCLETLEELAIQGREQFEDAGGEKFAYLPCLNASGEGMDMLETLVRRELGGWI</sequence>
<dbReference type="Gene3D" id="3.40.50.1400">
    <property type="match status" value="2"/>
</dbReference>
<evidence type="ECO:0000256" key="3">
    <source>
        <dbReference type="ARBA" id="ARBA00023133"/>
    </source>
</evidence>
<dbReference type="NCBIfam" id="TIGR00109">
    <property type="entry name" value="hemH"/>
    <property type="match status" value="1"/>
</dbReference>
<evidence type="ECO:0000256" key="7">
    <source>
        <dbReference type="HAMAP-Rule" id="MF_00323"/>
    </source>
</evidence>
<dbReference type="SUPFAM" id="SSF53800">
    <property type="entry name" value="Chelatase"/>
    <property type="match status" value="1"/>
</dbReference>
<dbReference type="InterPro" id="IPR019772">
    <property type="entry name" value="Ferrochelatase_AS"/>
</dbReference>
<keyword evidence="7 8" id="KW-0963">Cytoplasm</keyword>
<feature type="binding site" evidence="7">
    <location>
        <position position="293"/>
    </location>
    <ligand>
        <name>Fe(2+)</name>
        <dbReference type="ChEBI" id="CHEBI:29033"/>
    </ligand>
</feature>
<name>A0ABQ1IX45_9SPHN</name>
<keyword evidence="2 7" id="KW-0408">Iron</keyword>
<evidence type="ECO:0000256" key="4">
    <source>
        <dbReference type="ARBA" id="ARBA00023239"/>
    </source>
</evidence>
<comment type="subcellular location">
    <subcellularLocation>
        <location evidence="7 8">Cytoplasm</location>
    </subcellularLocation>
</comment>
<dbReference type="Proteomes" id="UP000614261">
    <property type="component" value="Unassembled WGS sequence"/>
</dbReference>
<keyword evidence="5 7" id="KW-0627">Porphyrin biosynthesis</keyword>
<dbReference type="CDD" id="cd03411">
    <property type="entry name" value="Ferrochelatase_N"/>
    <property type="match status" value="1"/>
</dbReference>
<evidence type="ECO:0000256" key="6">
    <source>
        <dbReference type="ARBA" id="ARBA00024536"/>
    </source>
</evidence>
<proteinExistence type="inferred from homology"/>
<dbReference type="EC" id="4.98.1.1" evidence="7 8"/>
<dbReference type="PROSITE" id="PS00534">
    <property type="entry name" value="FERROCHELATASE"/>
    <property type="match status" value="1"/>
</dbReference>
<evidence type="ECO:0000256" key="8">
    <source>
        <dbReference type="RuleBase" id="RU000607"/>
    </source>
</evidence>
<keyword evidence="10" id="KW-1185">Reference proteome</keyword>
<organism evidence="9 10">
    <name type="scientific">Blastomonas aquatica</name>
    <dbReference type="NCBI Taxonomy" id="1510276"/>
    <lineage>
        <taxon>Bacteria</taxon>
        <taxon>Pseudomonadati</taxon>
        <taxon>Pseudomonadota</taxon>
        <taxon>Alphaproteobacteria</taxon>
        <taxon>Sphingomonadales</taxon>
        <taxon>Sphingomonadaceae</taxon>
        <taxon>Blastomonas</taxon>
    </lineage>
</organism>
<evidence type="ECO:0000256" key="5">
    <source>
        <dbReference type="ARBA" id="ARBA00023244"/>
    </source>
</evidence>
<keyword evidence="4 7" id="KW-0456">Lyase</keyword>
<gene>
    <name evidence="7 9" type="primary">hemH</name>
    <name evidence="9" type="ORF">GCM10010833_06210</name>
</gene>
<evidence type="ECO:0000256" key="1">
    <source>
        <dbReference type="ARBA" id="ARBA00007718"/>
    </source>
</evidence>
<feature type="binding site" evidence="7">
    <location>
        <position position="215"/>
    </location>
    <ligand>
        <name>Fe(2+)</name>
        <dbReference type="ChEBI" id="CHEBI:29033"/>
    </ligand>
</feature>
<reference evidence="10" key="1">
    <citation type="journal article" date="2019" name="Int. J. Syst. Evol. Microbiol.">
        <title>The Global Catalogue of Microorganisms (GCM) 10K type strain sequencing project: providing services to taxonomists for standard genome sequencing and annotation.</title>
        <authorList>
            <consortium name="The Broad Institute Genomics Platform"/>
            <consortium name="The Broad Institute Genome Sequencing Center for Infectious Disease"/>
            <person name="Wu L."/>
            <person name="Ma J."/>
        </authorList>
    </citation>
    <scope>NUCLEOTIDE SEQUENCE [LARGE SCALE GENOMIC DNA]</scope>
    <source>
        <strain evidence="10">CGMCC 1.12851</strain>
    </source>
</reference>
<comment type="function">
    <text evidence="7 8">Catalyzes the ferrous insertion into protoporphyrin IX.</text>
</comment>
<keyword evidence="7" id="KW-0479">Metal-binding</keyword>
<keyword evidence="3 7" id="KW-0350">Heme biosynthesis</keyword>
<accession>A0ABQ1IX45</accession>
<dbReference type="InterPro" id="IPR033659">
    <property type="entry name" value="Ferrochelatase_N"/>
</dbReference>
<dbReference type="Pfam" id="PF00762">
    <property type="entry name" value="Ferrochelatase"/>
    <property type="match status" value="1"/>
</dbReference>
<dbReference type="EMBL" id="BMGD01000001">
    <property type="protein sequence ID" value="GGB54291.1"/>
    <property type="molecule type" value="Genomic_DNA"/>
</dbReference>
<dbReference type="PANTHER" id="PTHR11108">
    <property type="entry name" value="FERROCHELATASE"/>
    <property type="match status" value="1"/>
</dbReference>
<comment type="catalytic activity">
    <reaction evidence="7 8">
        <text>heme b + 2 H(+) = protoporphyrin IX + Fe(2+)</text>
        <dbReference type="Rhea" id="RHEA:22584"/>
        <dbReference type="ChEBI" id="CHEBI:15378"/>
        <dbReference type="ChEBI" id="CHEBI:29033"/>
        <dbReference type="ChEBI" id="CHEBI:57306"/>
        <dbReference type="ChEBI" id="CHEBI:60344"/>
        <dbReference type="EC" id="4.98.1.1"/>
    </reaction>
</comment>
<evidence type="ECO:0000313" key="10">
    <source>
        <dbReference type="Proteomes" id="UP000614261"/>
    </source>
</evidence>
<comment type="similarity">
    <text evidence="1 7 8">Belongs to the ferrochelatase family.</text>
</comment>
<evidence type="ECO:0000256" key="2">
    <source>
        <dbReference type="ARBA" id="ARBA00023004"/>
    </source>
</evidence>
<dbReference type="CDD" id="cd00419">
    <property type="entry name" value="Ferrochelatase_C"/>
    <property type="match status" value="1"/>
</dbReference>
<comment type="catalytic activity">
    <reaction evidence="6">
        <text>Fe-coproporphyrin III + 2 H(+) = coproporphyrin III + Fe(2+)</text>
        <dbReference type="Rhea" id="RHEA:49572"/>
        <dbReference type="ChEBI" id="CHEBI:15378"/>
        <dbReference type="ChEBI" id="CHEBI:29033"/>
        <dbReference type="ChEBI" id="CHEBI:68438"/>
        <dbReference type="ChEBI" id="CHEBI:131725"/>
        <dbReference type="EC" id="4.99.1.9"/>
    </reaction>
    <physiologicalReaction direction="right-to-left" evidence="6">
        <dbReference type="Rhea" id="RHEA:49574"/>
    </physiologicalReaction>
</comment>
<comment type="pathway">
    <text evidence="7 8">Porphyrin-containing compound metabolism; protoheme biosynthesis; protoheme from protoporphyrin-IX: step 1/1.</text>
</comment>
<dbReference type="InterPro" id="IPR001015">
    <property type="entry name" value="Ferrochelatase"/>
</dbReference>
<evidence type="ECO:0000313" key="9">
    <source>
        <dbReference type="EMBL" id="GGB54291.1"/>
    </source>
</evidence>
<dbReference type="PANTHER" id="PTHR11108:SF1">
    <property type="entry name" value="FERROCHELATASE, MITOCHONDRIAL"/>
    <property type="match status" value="1"/>
</dbReference>
<protein>
    <recommendedName>
        <fullName evidence="7 8">Ferrochelatase</fullName>
        <ecNumber evidence="7 8">4.98.1.1</ecNumber>
    </recommendedName>
    <alternativeName>
        <fullName evidence="7">Heme synthase</fullName>
    </alternativeName>
    <alternativeName>
        <fullName evidence="7">Protoheme ferro-lyase</fullName>
    </alternativeName>
</protein>
<comment type="caution">
    <text evidence="9">The sequence shown here is derived from an EMBL/GenBank/DDBJ whole genome shotgun (WGS) entry which is preliminary data.</text>
</comment>